<dbReference type="EMBL" id="CP000542">
    <property type="protein sequence ID" value="ABM58833.1"/>
    <property type="molecule type" value="Genomic_DNA"/>
</dbReference>
<protein>
    <submittedName>
        <fullName evidence="1">Uncharacterized protein</fullName>
    </submittedName>
</protein>
<reference evidence="2" key="1">
    <citation type="submission" date="2006-12" db="EMBL/GenBank/DDBJ databases">
        <title>Complete sequence of chromosome 1 of Verminephrobacter eiseniae EF01-2.</title>
        <authorList>
            <person name="Copeland A."/>
            <person name="Lucas S."/>
            <person name="Lapidus A."/>
            <person name="Barry K."/>
            <person name="Detter J.C."/>
            <person name="Glavina del Rio T."/>
            <person name="Dalin E."/>
            <person name="Tice H."/>
            <person name="Pitluck S."/>
            <person name="Chertkov O."/>
            <person name="Brettin T."/>
            <person name="Bruce D."/>
            <person name="Han C."/>
            <person name="Tapia R."/>
            <person name="Gilna P."/>
            <person name="Schmutz J."/>
            <person name="Larimer F."/>
            <person name="Land M."/>
            <person name="Hauser L."/>
            <person name="Kyrpides N."/>
            <person name="Kim E."/>
            <person name="Stahl D."/>
            <person name="Richardson P."/>
        </authorList>
    </citation>
    <scope>NUCLEOTIDE SEQUENCE [LARGE SCALE GENOMIC DNA]</scope>
    <source>
        <strain evidence="2">EF01-2</strain>
    </source>
</reference>
<dbReference type="Proteomes" id="UP000000374">
    <property type="component" value="Chromosome"/>
</dbReference>
<dbReference type="KEGG" id="vei:Veis_3100"/>
<evidence type="ECO:0000313" key="1">
    <source>
        <dbReference type="EMBL" id="ABM58833.1"/>
    </source>
</evidence>
<gene>
    <name evidence="1" type="ordered locus">Veis_3100</name>
</gene>
<sequence length="118" mass="13386">MFAVYRLPPIRFAGNKAIIKMAFLRKMLKKLLISLWALRVATTASGQVTSPLDRFTEDEEFCAYMVFSPDGETRELLVRHQTAMESIILFVRKSAPEISETQAIFLIRSKCDSALGLQ</sequence>
<dbReference type="AlphaFoldDB" id="A1WMH6"/>
<organism evidence="1 2">
    <name type="scientific">Verminephrobacter eiseniae (strain EF01-2)</name>
    <dbReference type="NCBI Taxonomy" id="391735"/>
    <lineage>
        <taxon>Bacteria</taxon>
        <taxon>Pseudomonadati</taxon>
        <taxon>Pseudomonadota</taxon>
        <taxon>Betaproteobacteria</taxon>
        <taxon>Burkholderiales</taxon>
        <taxon>Comamonadaceae</taxon>
        <taxon>Verminephrobacter</taxon>
    </lineage>
</organism>
<accession>A1WMH6</accession>
<dbReference type="HOGENOM" id="CLU_2072148_0_0_4"/>
<proteinExistence type="predicted"/>
<name>A1WMH6_VEREI</name>
<keyword evidence="2" id="KW-1185">Reference proteome</keyword>
<evidence type="ECO:0000313" key="2">
    <source>
        <dbReference type="Proteomes" id="UP000000374"/>
    </source>
</evidence>